<gene>
    <name evidence="2" type="ORF">C450_17202</name>
</gene>
<feature type="region of interest" description="Disordered" evidence="1">
    <location>
        <begin position="303"/>
        <end position="327"/>
    </location>
</feature>
<dbReference type="RefSeq" id="WP_005045473.1">
    <property type="nucleotide sequence ID" value="NZ_AOME01000077.1"/>
</dbReference>
<dbReference type="Proteomes" id="UP000011625">
    <property type="component" value="Unassembled WGS sequence"/>
</dbReference>
<protein>
    <submittedName>
        <fullName evidence="2">Uncharacterized protein</fullName>
    </submittedName>
</protein>
<comment type="caution">
    <text evidence="2">The sequence shown here is derived from an EMBL/GenBank/DDBJ whole genome shotgun (WGS) entry which is preliminary data.</text>
</comment>
<evidence type="ECO:0000256" key="1">
    <source>
        <dbReference type="SAM" id="MobiDB-lite"/>
    </source>
</evidence>
<dbReference type="STRING" id="1227456.C450_17202"/>
<accession>M0MUN9</accession>
<organism evidence="2 3">
    <name type="scientific">Halococcus salifodinae DSM 8989</name>
    <dbReference type="NCBI Taxonomy" id="1227456"/>
    <lineage>
        <taxon>Archaea</taxon>
        <taxon>Methanobacteriati</taxon>
        <taxon>Methanobacteriota</taxon>
        <taxon>Stenosarchaea group</taxon>
        <taxon>Halobacteria</taxon>
        <taxon>Halobacteriales</taxon>
        <taxon>Halococcaceae</taxon>
        <taxon>Halococcus</taxon>
    </lineage>
</organism>
<sequence>MRPTRRAIVLAGVCALAVWLAATFGARSLNAVVVPGVVALAAGAVQLRLADRPTIDRHQPAAGFPGESRTIRVDIDADDALTARIEEVVDDGLGADFSPARRALPATLEYDIELAERGEHRLGPLTLTATDVLGLFTREFTYAKRTPVLVYPECYRLAGMNEAFGGHDPFDDREAFDELREYVPGDSLRDVHWKSSAKRDDLVVMEFDSAADASEVTVAAEAVAGYDDAMAAAAASIVTHLLDAGFAIELVYPGGRIEQAGGDPQRERVLRTLARAGPGRVEASDADIHVLADAGGTHVTVADRETPFDRLTGGRPTPAAADGGRRS</sequence>
<proteinExistence type="predicted"/>
<reference evidence="2 3" key="1">
    <citation type="journal article" date="2014" name="PLoS Genet.">
        <title>Phylogenetically driven sequencing of extremely halophilic archaea reveals strategies for static and dynamic osmo-response.</title>
        <authorList>
            <person name="Becker E.A."/>
            <person name="Seitzer P.M."/>
            <person name="Tritt A."/>
            <person name="Larsen D."/>
            <person name="Krusor M."/>
            <person name="Yao A.I."/>
            <person name="Wu D."/>
            <person name="Madern D."/>
            <person name="Eisen J.A."/>
            <person name="Darling A.E."/>
            <person name="Facciotti M.T."/>
        </authorList>
    </citation>
    <scope>NUCLEOTIDE SEQUENCE [LARGE SCALE GENOMIC DNA]</scope>
    <source>
        <strain evidence="2 3">DSM 8989</strain>
    </source>
</reference>
<dbReference type="OrthoDB" id="313155at2157"/>
<dbReference type="EMBL" id="AOME01000077">
    <property type="protein sequence ID" value="EMA49457.1"/>
    <property type="molecule type" value="Genomic_DNA"/>
</dbReference>
<name>M0MUN9_9EURY</name>
<dbReference type="PATRIC" id="fig|1227456.3.peg.3497"/>
<dbReference type="PANTHER" id="PTHR34351">
    <property type="entry name" value="SLR1927 PROTEIN-RELATED"/>
    <property type="match status" value="1"/>
</dbReference>
<evidence type="ECO:0000313" key="2">
    <source>
        <dbReference type="EMBL" id="EMA49457.1"/>
    </source>
</evidence>
<keyword evidence="3" id="KW-1185">Reference proteome</keyword>
<evidence type="ECO:0000313" key="3">
    <source>
        <dbReference type="Proteomes" id="UP000011625"/>
    </source>
</evidence>
<dbReference type="AlphaFoldDB" id="M0MUN9"/>
<dbReference type="PANTHER" id="PTHR34351:SF1">
    <property type="entry name" value="SLR1927 PROTEIN"/>
    <property type="match status" value="1"/>
</dbReference>